<name>A0A151ZJR3_TIELA</name>
<feature type="transmembrane region" description="Helical" evidence="1">
    <location>
        <begin position="185"/>
        <end position="204"/>
    </location>
</feature>
<evidence type="ECO:0000313" key="3">
    <source>
        <dbReference type="Proteomes" id="UP000076078"/>
    </source>
</evidence>
<dbReference type="Proteomes" id="UP000076078">
    <property type="component" value="Unassembled WGS sequence"/>
</dbReference>
<keyword evidence="1" id="KW-0472">Membrane</keyword>
<dbReference type="OMA" id="MSKHNII"/>
<feature type="transmembrane region" description="Helical" evidence="1">
    <location>
        <begin position="84"/>
        <end position="105"/>
    </location>
</feature>
<dbReference type="EMBL" id="LODT01000022">
    <property type="protein sequence ID" value="KYQ94242.1"/>
    <property type="molecule type" value="Genomic_DNA"/>
</dbReference>
<dbReference type="OrthoDB" id="18963at2759"/>
<dbReference type="PANTHER" id="PTHR38736:SF3">
    <property type="entry name" value="TRANSMEMBRANE PROTEIN"/>
    <property type="match status" value="1"/>
</dbReference>
<evidence type="ECO:0000256" key="1">
    <source>
        <dbReference type="SAM" id="Phobius"/>
    </source>
</evidence>
<sequence>MKHIGKLTTFFAIVFTCAIIGMNFYAFMPNTPWYTITITFLQSFTFTGHLTRSGIDSNNVNGNTENNEPWNGDSKTKDTLFESFALIIVSFVLSCIVLLLILVGLLKHLHKGSRKLLFVLTILMFIANSLSTILFIRINKAFCDDVSDGLDLPGGIKSEIDGTSMCSSFKGDSPSALAGRTWGPGIGWILTLVASICSLIMVILGHRILHAKKFGYHALSNF</sequence>
<dbReference type="InParanoid" id="A0A151ZJR3"/>
<gene>
    <name evidence="2" type="ORF">DLAC_04536</name>
</gene>
<feature type="transmembrane region" description="Helical" evidence="1">
    <location>
        <begin position="7"/>
        <end position="27"/>
    </location>
</feature>
<protein>
    <recommendedName>
        <fullName evidence="4">Transmembrane protein</fullName>
    </recommendedName>
</protein>
<dbReference type="FunCoup" id="A0A151ZJR3">
    <property type="interactions" value="738"/>
</dbReference>
<evidence type="ECO:0000313" key="2">
    <source>
        <dbReference type="EMBL" id="KYQ94242.1"/>
    </source>
</evidence>
<evidence type="ECO:0008006" key="4">
    <source>
        <dbReference type="Google" id="ProtNLM"/>
    </source>
</evidence>
<organism evidence="2 3">
    <name type="scientific">Tieghemostelium lacteum</name>
    <name type="common">Slime mold</name>
    <name type="synonym">Dictyostelium lacteum</name>
    <dbReference type="NCBI Taxonomy" id="361077"/>
    <lineage>
        <taxon>Eukaryota</taxon>
        <taxon>Amoebozoa</taxon>
        <taxon>Evosea</taxon>
        <taxon>Eumycetozoa</taxon>
        <taxon>Dictyostelia</taxon>
        <taxon>Dictyosteliales</taxon>
        <taxon>Raperosteliaceae</taxon>
        <taxon>Tieghemostelium</taxon>
    </lineage>
</organism>
<dbReference type="PANTHER" id="PTHR38736">
    <property type="entry name" value="TRANSMEMBRANE PROTEIN-RELATED"/>
    <property type="match status" value="1"/>
</dbReference>
<keyword evidence="1" id="KW-1133">Transmembrane helix</keyword>
<accession>A0A151ZJR3</accession>
<feature type="transmembrane region" description="Helical" evidence="1">
    <location>
        <begin position="117"/>
        <end position="138"/>
    </location>
</feature>
<dbReference type="AlphaFoldDB" id="A0A151ZJR3"/>
<keyword evidence="3" id="KW-1185">Reference proteome</keyword>
<keyword evidence="1" id="KW-0812">Transmembrane</keyword>
<reference evidence="2 3" key="1">
    <citation type="submission" date="2015-12" db="EMBL/GenBank/DDBJ databases">
        <title>Dictyostelia acquired genes for synthesis and detection of signals that induce cell-type specialization by lateral gene transfer from prokaryotes.</title>
        <authorList>
            <person name="Gloeckner G."/>
            <person name="Schaap P."/>
        </authorList>
    </citation>
    <scope>NUCLEOTIDE SEQUENCE [LARGE SCALE GENOMIC DNA]</scope>
    <source>
        <strain evidence="2 3">TK</strain>
    </source>
</reference>
<comment type="caution">
    <text evidence="2">The sequence shown here is derived from an EMBL/GenBank/DDBJ whole genome shotgun (WGS) entry which is preliminary data.</text>
</comment>
<proteinExistence type="predicted"/>